<organism evidence="3 4">
    <name type="scientific">Aquabacterium commune</name>
    <dbReference type="NCBI Taxonomy" id="70586"/>
    <lineage>
        <taxon>Bacteria</taxon>
        <taxon>Pseudomonadati</taxon>
        <taxon>Pseudomonadota</taxon>
        <taxon>Betaproteobacteria</taxon>
        <taxon>Burkholderiales</taxon>
        <taxon>Aquabacterium</taxon>
    </lineage>
</organism>
<evidence type="ECO:0000256" key="2">
    <source>
        <dbReference type="SAM" id="SignalP"/>
    </source>
</evidence>
<sequence length="190" mass="18796">MHARPRAVLAMAAALASFTALSTVATPAQAAFQLSNVGLQCSESLVVQEGDAYVLSCVGDLNVQGLGGTGSFQADTSITLTATGNLSLLDVVLRAPNIVLTGGSSVTVDIGVTLDGGDVQLTATGVTTPREGGGIVISNGGSLGSNDPRLGGGVLTTVGSVVPEASSFAMMASGLIALLGLLGVTRRTRP</sequence>
<accession>A0A4R6R9Y6</accession>
<evidence type="ECO:0000313" key="3">
    <source>
        <dbReference type="EMBL" id="TDP82883.1"/>
    </source>
</evidence>
<keyword evidence="1" id="KW-0472">Membrane</keyword>
<proteinExistence type="predicted"/>
<name>A0A4R6R9Y6_9BURK</name>
<gene>
    <name evidence="3" type="ORF">EV672_10570</name>
</gene>
<reference evidence="3 4" key="1">
    <citation type="submission" date="2019-03" db="EMBL/GenBank/DDBJ databases">
        <title>Genomic Encyclopedia of Type Strains, Phase IV (KMG-IV): sequencing the most valuable type-strain genomes for metagenomic binning, comparative biology and taxonomic classification.</title>
        <authorList>
            <person name="Goeker M."/>
        </authorList>
    </citation>
    <scope>NUCLEOTIDE SEQUENCE [LARGE SCALE GENOMIC DNA]</scope>
    <source>
        <strain evidence="3 4">DSM 11901</strain>
    </source>
</reference>
<comment type="caution">
    <text evidence="3">The sequence shown here is derived from an EMBL/GenBank/DDBJ whole genome shotgun (WGS) entry which is preliminary data.</text>
</comment>
<dbReference type="Proteomes" id="UP000294593">
    <property type="component" value="Unassembled WGS sequence"/>
</dbReference>
<evidence type="ECO:0008006" key="5">
    <source>
        <dbReference type="Google" id="ProtNLM"/>
    </source>
</evidence>
<keyword evidence="1" id="KW-0812">Transmembrane</keyword>
<feature type="signal peptide" evidence="2">
    <location>
        <begin position="1"/>
        <end position="30"/>
    </location>
</feature>
<evidence type="ECO:0000313" key="4">
    <source>
        <dbReference type="Proteomes" id="UP000294593"/>
    </source>
</evidence>
<keyword evidence="2" id="KW-0732">Signal</keyword>
<protein>
    <recommendedName>
        <fullName evidence="5">Secreted protein with PEP-CTERM sorting signal</fullName>
    </recommendedName>
</protein>
<dbReference type="AlphaFoldDB" id="A0A4R6R9Y6"/>
<keyword evidence="4" id="KW-1185">Reference proteome</keyword>
<feature type="transmembrane region" description="Helical" evidence="1">
    <location>
        <begin position="165"/>
        <end position="184"/>
    </location>
</feature>
<evidence type="ECO:0000256" key="1">
    <source>
        <dbReference type="SAM" id="Phobius"/>
    </source>
</evidence>
<dbReference type="EMBL" id="SNXW01000005">
    <property type="protein sequence ID" value="TDP82883.1"/>
    <property type="molecule type" value="Genomic_DNA"/>
</dbReference>
<keyword evidence="1" id="KW-1133">Transmembrane helix</keyword>
<dbReference type="RefSeq" id="WP_133608829.1">
    <property type="nucleotide sequence ID" value="NZ_SNXW01000005.1"/>
</dbReference>
<feature type="chain" id="PRO_5020447591" description="Secreted protein with PEP-CTERM sorting signal" evidence="2">
    <location>
        <begin position="31"/>
        <end position="190"/>
    </location>
</feature>